<evidence type="ECO:0000256" key="1">
    <source>
        <dbReference type="SAM" id="Phobius"/>
    </source>
</evidence>
<feature type="transmembrane region" description="Helical" evidence="1">
    <location>
        <begin position="175"/>
        <end position="194"/>
    </location>
</feature>
<sequence>MADIFLGVLAIIAGTAMLFAGRFVLRLMLPIWGFFAGFAFGAGLVAGIADERFLGTALGWVLGLLFALIFAVFVYLYYYVAVVLAMTAFGFAIGSGLVVAIGIDWNWVAVLIGLVVGAVFGLVSVLANMPAIVLVVLGSFAGAVGVVAGLMLLVGSLNTADFTRGDFTDTVSNSVGWSLLLLVLAVAGILIQAAQRALMRTSIRSVWYEEPV</sequence>
<feature type="transmembrane region" description="Helical" evidence="1">
    <location>
        <begin position="107"/>
        <end position="127"/>
    </location>
</feature>
<gene>
    <name evidence="2" type="ORF">GCM10009798_39550</name>
</gene>
<keyword evidence="3" id="KW-1185">Reference proteome</keyword>
<dbReference type="Proteomes" id="UP001500571">
    <property type="component" value="Unassembled WGS sequence"/>
</dbReference>
<feature type="transmembrane region" description="Helical" evidence="1">
    <location>
        <begin position="83"/>
        <end position="101"/>
    </location>
</feature>
<feature type="transmembrane region" description="Helical" evidence="1">
    <location>
        <begin position="55"/>
        <end position="76"/>
    </location>
</feature>
<keyword evidence="1" id="KW-0472">Membrane</keyword>
<feature type="transmembrane region" description="Helical" evidence="1">
    <location>
        <begin position="134"/>
        <end position="155"/>
    </location>
</feature>
<evidence type="ECO:0000313" key="2">
    <source>
        <dbReference type="EMBL" id="GAA1974395.1"/>
    </source>
</evidence>
<feature type="transmembrane region" description="Helical" evidence="1">
    <location>
        <begin position="6"/>
        <end position="25"/>
    </location>
</feature>
<dbReference type="RefSeq" id="WP_344047879.1">
    <property type="nucleotide sequence ID" value="NZ_BAAAPB010000005.1"/>
</dbReference>
<organism evidence="2 3">
    <name type="scientific">Nocardioides panacihumi</name>
    <dbReference type="NCBI Taxonomy" id="400774"/>
    <lineage>
        <taxon>Bacteria</taxon>
        <taxon>Bacillati</taxon>
        <taxon>Actinomycetota</taxon>
        <taxon>Actinomycetes</taxon>
        <taxon>Propionibacteriales</taxon>
        <taxon>Nocardioidaceae</taxon>
        <taxon>Nocardioides</taxon>
    </lineage>
</organism>
<evidence type="ECO:0008006" key="4">
    <source>
        <dbReference type="Google" id="ProtNLM"/>
    </source>
</evidence>
<comment type="caution">
    <text evidence="2">The sequence shown here is derived from an EMBL/GenBank/DDBJ whole genome shotgun (WGS) entry which is preliminary data.</text>
</comment>
<proteinExistence type="predicted"/>
<feature type="transmembrane region" description="Helical" evidence="1">
    <location>
        <begin position="32"/>
        <end position="49"/>
    </location>
</feature>
<dbReference type="EMBL" id="BAAAPB010000005">
    <property type="protein sequence ID" value="GAA1974395.1"/>
    <property type="molecule type" value="Genomic_DNA"/>
</dbReference>
<name>A0ABN2RT84_9ACTN</name>
<accession>A0ABN2RT84</accession>
<protein>
    <recommendedName>
        <fullName evidence="4">DUF4203 domain-containing protein</fullName>
    </recommendedName>
</protein>
<keyword evidence="1" id="KW-1133">Transmembrane helix</keyword>
<evidence type="ECO:0000313" key="3">
    <source>
        <dbReference type="Proteomes" id="UP001500571"/>
    </source>
</evidence>
<keyword evidence="1" id="KW-0812">Transmembrane</keyword>
<reference evidence="2 3" key="1">
    <citation type="journal article" date="2019" name="Int. J. Syst. Evol. Microbiol.">
        <title>The Global Catalogue of Microorganisms (GCM) 10K type strain sequencing project: providing services to taxonomists for standard genome sequencing and annotation.</title>
        <authorList>
            <consortium name="The Broad Institute Genomics Platform"/>
            <consortium name="The Broad Institute Genome Sequencing Center for Infectious Disease"/>
            <person name="Wu L."/>
            <person name="Ma J."/>
        </authorList>
    </citation>
    <scope>NUCLEOTIDE SEQUENCE [LARGE SCALE GENOMIC DNA]</scope>
    <source>
        <strain evidence="2 3">JCM 15309</strain>
    </source>
</reference>